<dbReference type="Gene3D" id="3.40.50.1820">
    <property type="entry name" value="alpha/beta hydrolase"/>
    <property type="match status" value="1"/>
</dbReference>
<evidence type="ECO:0000313" key="4">
    <source>
        <dbReference type="Proteomes" id="UP000257451"/>
    </source>
</evidence>
<gene>
    <name evidence="3" type="primary">cpo_3</name>
    <name evidence="3" type="ORF">DAVIS_02613</name>
</gene>
<evidence type="ECO:0000313" key="3">
    <source>
        <dbReference type="EMBL" id="RFZ41344.1"/>
    </source>
</evidence>
<dbReference type="Proteomes" id="UP000257451">
    <property type="component" value="Unassembled WGS sequence"/>
</dbReference>
<dbReference type="SUPFAM" id="SSF53474">
    <property type="entry name" value="alpha/beta-Hydrolases"/>
    <property type="match status" value="1"/>
</dbReference>
<dbReference type="InterPro" id="IPR000639">
    <property type="entry name" value="Epox_hydrolase-like"/>
</dbReference>
<dbReference type="EC" id="1.11.1.10" evidence="3"/>
<accession>A0A3E2MW21</accession>
<dbReference type="AlphaFoldDB" id="A0A3E2MW21"/>
<evidence type="ECO:0000256" key="1">
    <source>
        <dbReference type="ARBA" id="ARBA00022801"/>
    </source>
</evidence>
<protein>
    <submittedName>
        <fullName evidence="3">Non-heme chloroperoxidase</fullName>
        <ecNumber evidence="3">1.11.1.10</ecNumber>
    </submittedName>
</protein>
<dbReference type="PRINTS" id="PR00111">
    <property type="entry name" value="ABHYDROLASE"/>
</dbReference>
<sequence>MPIATINGQKIHYTDAGAGPPVLATHATLMDLISLEPVTTKLVDAGYRVIAFDLRGHGETVYDQQPYTYVDVAGDVIGLADYLGVDRFIFVAEGQGAVVALRTALLAPQRVRALALIGPTAEAALDGENAALTAAMEIWCTQGPLPDIYRPTAAMATPTPDAADALMERWRCSAWREYRAAADALATRPTFIAELSTVACPALVVHSTQDVFVPMFLGKEVADSLGGPTAFVPVDTGHHAITCAFHPQIGAEILAWLPSVEDHPE</sequence>
<dbReference type="PANTHER" id="PTHR43798">
    <property type="entry name" value="MONOACYLGLYCEROL LIPASE"/>
    <property type="match status" value="1"/>
</dbReference>
<keyword evidence="1" id="KW-0378">Hydrolase</keyword>
<keyword evidence="3" id="KW-0575">Peroxidase</keyword>
<dbReference type="RefSeq" id="WP_012395542.1">
    <property type="nucleotide sequence ID" value="NZ_BQLC01000255.1"/>
</dbReference>
<evidence type="ECO:0000259" key="2">
    <source>
        <dbReference type="Pfam" id="PF12697"/>
    </source>
</evidence>
<dbReference type="GO" id="GO:0016787">
    <property type="term" value="F:hydrolase activity"/>
    <property type="evidence" value="ECO:0007669"/>
    <property type="project" value="UniProtKB-KW"/>
</dbReference>
<dbReference type="GO" id="GO:0016691">
    <property type="term" value="F:chloride peroxidase activity"/>
    <property type="evidence" value="ECO:0007669"/>
    <property type="project" value="UniProtKB-EC"/>
</dbReference>
<keyword evidence="3" id="KW-0560">Oxidoreductase</keyword>
<name>A0A3E2MW21_MYCMR</name>
<organism evidence="3 4">
    <name type="scientific">Mycobacterium marinum</name>
    <dbReference type="NCBI Taxonomy" id="1781"/>
    <lineage>
        <taxon>Bacteria</taxon>
        <taxon>Bacillati</taxon>
        <taxon>Actinomycetota</taxon>
        <taxon>Actinomycetes</taxon>
        <taxon>Mycobacteriales</taxon>
        <taxon>Mycobacteriaceae</taxon>
        <taxon>Mycobacterium</taxon>
        <taxon>Mycobacterium ulcerans group</taxon>
    </lineage>
</organism>
<dbReference type="EMBL" id="PEDF01000080">
    <property type="protein sequence ID" value="RFZ41344.1"/>
    <property type="molecule type" value="Genomic_DNA"/>
</dbReference>
<dbReference type="OMA" id="IWCTQGP"/>
<dbReference type="GO" id="GO:0016020">
    <property type="term" value="C:membrane"/>
    <property type="evidence" value="ECO:0007669"/>
    <property type="project" value="TreeGrafter"/>
</dbReference>
<dbReference type="InterPro" id="IPR000073">
    <property type="entry name" value="AB_hydrolase_1"/>
</dbReference>
<comment type="caution">
    <text evidence="3">The sequence shown here is derived from an EMBL/GenBank/DDBJ whole genome shotgun (WGS) entry which is preliminary data.</text>
</comment>
<feature type="domain" description="AB hydrolase-1" evidence="2">
    <location>
        <begin position="40"/>
        <end position="239"/>
    </location>
</feature>
<reference evidence="3 4" key="1">
    <citation type="journal article" date="2018" name="Sci. Rep.">
        <title>Extensive genomic diversity among Mycobacterium marinum strains revealed by whole genome sequencing.</title>
        <authorList>
            <person name="Das S."/>
            <person name="Pettersson B.M."/>
            <person name="Behra P.R."/>
            <person name="Mallick A."/>
            <person name="Cheramie M."/>
            <person name="Ramesh M."/>
            <person name="Shirreff L."/>
            <person name="DuCote T."/>
            <person name="Dasgupta S."/>
            <person name="Ennis D.G."/>
            <person name="Kirsebom L.A."/>
        </authorList>
    </citation>
    <scope>NUCLEOTIDE SEQUENCE [LARGE SCALE GENOMIC DNA]</scope>
    <source>
        <strain evidence="3 4">Davis1</strain>
    </source>
</reference>
<dbReference type="PANTHER" id="PTHR43798:SF31">
    <property type="entry name" value="AB HYDROLASE SUPERFAMILY PROTEIN YCLE"/>
    <property type="match status" value="1"/>
</dbReference>
<dbReference type="InterPro" id="IPR029058">
    <property type="entry name" value="AB_hydrolase_fold"/>
</dbReference>
<dbReference type="PRINTS" id="PR00412">
    <property type="entry name" value="EPOXHYDRLASE"/>
</dbReference>
<dbReference type="Pfam" id="PF12697">
    <property type="entry name" value="Abhydrolase_6"/>
    <property type="match status" value="1"/>
</dbReference>
<dbReference type="InterPro" id="IPR050266">
    <property type="entry name" value="AB_hydrolase_sf"/>
</dbReference>
<proteinExistence type="predicted"/>